<dbReference type="HOGENOM" id="CLU_062999_8_2_9"/>
<proteinExistence type="predicted"/>
<dbReference type="InterPro" id="IPR002611">
    <property type="entry name" value="IstB_ATP-bd"/>
</dbReference>
<reference evidence="3" key="1">
    <citation type="journal article" date="2010" name="BMC Genomics">
        <title>Clostridium sticklandii, a specialist in amino acid degradation:revisiting its metabolism through its genome sequence.</title>
        <authorList>
            <person name="Fonknechten N."/>
            <person name="Chaussonnerie S."/>
            <person name="Tricot S."/>
            <person name="Lajus A."/>
            <person name="Andreesen J.R."/>
            <person name="Perchat N."/>
            <person name="Pelletier E."/>
            <person name="Gouyvenoux M."/>
            <person name="Barbe V."/>
            <person name="Salanoubat M."/>
            <person name="Le Paslier D."/>
            <person name="Weissenbach J."/>
            <person name="Cohen G.N."/>
            <person name="Kreimeyer A."/>
        </authorList>
    </citation>
    <scope>NUCLEOTIDE SEQUENCE [LARGE SCALE GENOMIC DNA]</scope>
    <source>
        <strain evidence="3">ATCC 12662 / DSM 519 / JCM 1433 / CCUG 9281 / NCIMB 10654 / HF</strain>
    </source>
</reference>
<evidence type="ECO:0000313" key="2">
    <source>
        <dbReference type="EMBL" id="CBH20196.1"/>
    </source>
</evidence>
<protein>
    <recommendedName>
        <fullName evidence="1">IstB-like ATP-binding domain-containing protein</fullName>
    </recommendedName>
</protein>
<dbReference type="eggNOG" id="COG1484">
    <property type="taxonomic scope" value="Bacteria"/>
</dbReference>
<gene>
    <name evidence="2" type="ordered locus">CLOST_0066</name>
</gene>
<dbReference type="AlphaFoldDB" id="E3PR70"/>
<dbReference type="EMBL" id="FP565809">
    <property type="protein sequence ID" value="CBH20196.1"/>
    <property type="molecule type" value="Genomic_DNA"/>
</dbReference>
<feature type="domain" description="IstB-like ATP-binding" evidence="1">
    <location>
        <begin position="1"/>
        <end position="80"/>
    </location>
</feature>
<dbReference type="InterPro" id="IPR027417">
    <property type="entry name" value="P-loop_NTPase"/>
</dbReference>
<evidence type="ECO:0000313" key="3">
    <source>
        <dbReference type="Proteomes" id="UP000007041"/>
    </source>
</evidence>
<dbReference type="GO" id="GO:0005524">
    <property type="term" value="F:ATP binding"/>
    <property type="evidence" value="ECO:0007669"/>
    <property type="project" value="InterPro"/>
</dbReference>
<organism evidence="2 3">
    <name type="scientific">Acetoanaerobium sticklandii (strain ATCC 12662 / DSM 519 / JCM 1433 / CCUG 9281 / NCIMB 10654 / HF)</name>
    <name type="common">Clostridium sticklandii</name>
    <dbReference type="NCBI Taxonomy" id="499177"/>
    <lineage>
        <taxon>Bacteria</taxon>
        <taxon>Bacillati</taxon>
        <taxon>Bacillota</taxon>
        <taxon>Clostridia</taxon>
        <taxon>Peptostreptococcales</taxon>
        <taxon>Filifactoraceae</taxon>
        <taxon>Acetoanaerobium</taxon>
    </lineage>
</organism>
<dbReference type="BioCyc" id="CSTI499177:GJE9-70-MONOMER"/>
<evidence type="ECO:0000259" key="1">
    <source>
        <dbReference type="Pfam" id="PF01695"/>
    </source>
</evidence>
<dbReference type="KEGG" id="cst:CLOST_0066"/>
<keyword evidence="3" id="KW-1185">Reference proteome</keyword>
<name>E3PR70_ACESD</name>
<sequence>MVIADELGYISFDKEASELLFTYLSLRAGRKSTIITTNLSFERWEEIFKDPVMTAAMIDRLTHKSFIVNMNGNSYRLKETKLWLSEQ</sequence>
<accession>E3PR70</accession>
<dbReference type="Proteomes" id="UP000007041">
    <property type="component" value="Chromosome"/>
</dbReference>
<dbReference type="Gene3D" id="3.40.50.300">
    <property type="entry name" value="P-loop containing nucleotide triphosphate hydrolases"/>
    <property type="match status" value="1"/>
</dbReference>
<dbReference type="STRING" id="1511.CLOST_0066"/>
<dbReference type="Pfam" id="PF01695">
    <property type="entry name" value="IstB_IS21"/>
    <property type="match status" value="1"/>
</dbReference>